<dbReference type="Pfam" id="PF12728">
    <property type="entry name" value="HTH_17"/>
    <property type="match status" value="1"/>
</dbReference>
<organism evidence="2 3">
    <name type="scientific">Solirubrobacter ginsenosidimutans</name>
    <dbReference type="NCBI Taxonomy" id="490573"/>
    <lineage>
        <taxon>Bacteria</taxon>
        <taxon>Bacillati</taxon>
        <taxon>Actinomycetota</taxon>
        <taxon>Thermoleophilia</taxon>
        <taxon>Solirubrobacterales</taxon>
        <taxon>Solirubrobacteraceae</taxon>
        <taxon>Solirubrobacter</taxon>
    </lineage>
</organism>
<dbReference type="AlphaFoldDB" id="A0A9X3RY85"/>
<dbReference type="EMBL" id="JAPDOD010000002">
    <property type="protein sequence ID" value="MDA0159405.1"/>
    <property type="molecule type" value="Genomic_DNA"/>
</dbReference>
<evidence type="ECO:0000313" key="2">
    <source>
        <dbReference type="EMBL" id="MDA0159405.1"/>
    </source>
</evidence>
<dbReference type="Proteomes" id="UP001149140">
    <property type="component" value="Unassembled WGS sequence"/>
</dbReference>
<gene>
    <name evidence="2" type="ORF">OM076_03945</name>
</gene>
<name>A0A9X3RY85_9ACTN</name>
<keyword evidence="3" id="KW-1185">Reference proteome</keyword>
<evidence type="ECO:0000313" key="3">
    <source>
        <dbReference type="Proteomes" id="UP001149140"/>
    </source>
</evidence>
<dbReference type="GO" id="GO:0003677">
    <property type="term" value="F:DNA binding"/>
    <property type="evidence" value="ECO:0007669"/>
    <property type="project" value="InterPro"/>
</dbReference>
<protein>
    <submittedName>
        <fullName evidence="2">Helix-turn-helix domain-containing protein</fullName>
    </submittedName>
</protein>
<dbReference type="SUPFAM" id="SSF46955">
    <property type="entry name" value="Putative DNA-binding domain"/>
    <property type="match status" value="1"/>
</dbReference>
<reference evidence="2" key="1">
    <citation type="submission" date="2022-10" db="EMBL/GenBank/DDBJ databases">
        <title>The WGS of Solirubrobacter ginsenosidimutans DSM 21036.</title>
        <authorList>
            <person name="Jiang Z."/>
        </authorList>
    </citation>
    <scope>NUCLEOTIDE SEQUENCE</scope>
    <source>
        <strain evidence="2">DSM 21036</strain>
    </source>
</reference>
<dbReference type="NCBIfam" id="TIGR01764">
    <property type="entry name" value="excise"/>
    <property type="match status" value="1"/>
</dbReference>
<proteinExistence type="predicted"/>
<evidence type="ECO:0000259" key="1">
    <source>
        <dbReference type="Pfam" id="PF12728"/>
    </source>
</evidence>
<comment type="caution">
    <text evidence="2">The sequence shown here is derived from an EMBL/GenBank/DDBJ whole genome shotgun (WGS) entry which is preliminary data.</text>
</comment>
<feature type="domain" description="Helix-turn-helix" evidence="1">
    <location>
        <begin position="82"/>
        <end position="130"/>
    </location>
</feature>
<sequence length="153" mass="17033">MTGSPLQLPDTLLHSTPDEGEAIEALRGRLDGILREHGTARLVGPDGETMALPASAFNALKVIVEGMARGQTMTLIPHGRELTTQEAADILHVSRPHLVKLLDAGNIPHHKVGTHRRVRIEDVLDYREQRARTRREKLDELTRLSEELEGGYR</sequence>
<dbReference type="InterPro" id="IPR009061">
    <property type="entry name" value="DNA-bd_dom_put_sf"/>
</dbReference>
<accession>A0A9X3RY85</accession>
<dbReference type="RefSeq" id="WP_270038099.1">
    <property type="nucleotide sequence ID" value="NZ_JAPDOD010000002.1"/>
</dbReference>
<dbReference type="InterPro" id="IPR010093">
    <property type="entry name" value="SinI_DNA-bd"/>
</dbReference>
<dbReference type="InterPro" id="IPR041657">
    <property type="entry name" value="HTH_17"/>
</dbReference>